<evidence type="ECO:0000313" key="2">
    <source>
        <dbReference type="EMBL" id="KAF4984710.1"/>
    </source>
</evidence>
<dbReference type="EMBL" id="JABEYC010000006">
    <property type="protein sequence ID" value="KAF4984710.1"/>
    <property type="molecule type" value="Genomic_DNA"/>
</dbReference>
<proteinExistence type="predicted"/>
<reference evidence="2" key="2">
    <citation type="submission" date="2020-05" db="EMBL/GenBank/DDBJ databases">
        <authorList>
            <person name="Kim H.-S."/>
            <person name="Proctor R.H."/>
            <person name="Brown D.W."/>
        </authorList>
    </citation>
    <scope>NUCLEOTIDE SEQUENCE</scope>
    <source>
        <strain evidence="2">NRRL 22465</strain>
    </source>
</reference>
<accession>A0A8H4XR60</accession>
<reference evidence="2" key="1">
    <citation type="journal article" date="2020" name="BMC Genomics">
        <title>Correction to: Identification and distribution of gene clusters required for synthesis of sphingolipid metabolism inhibitors in diverse species of the filamentous fungus Fusarium.</title>
        <authorList>
            <person name="Kim H.S."/>
            <person name="Lohmar J.M."/>
            <person name="Busman M."/>
            <person name="Brown D.W."/>
            <person name="Naumann T.A."/>
            <person name="Divon H.H."/>
            <person name="Lysoe E."/>
            <person name="Uhlig S."/>
            <person name="Proctor R.H."/>
        </authorList>
    </citation>
    <scope>NUCLEOTIDE SEQUENCE</scope>
    <source>
        <strain evidence="2">NRRL 22465</strain>
    </source>
</reference>
<keyword evidence="3" id="KW-1185">Reference proteome</keyword>
<evidence type="ECO:0000313" key="3">
    <source>
        <dbReference type="Proteomes" id="UP000635477"/>
    </source>
</evidence>
<gene>
    <name evidence="2" type="ORF">FZEAL_151</name>
</gene>
<organism evidence="2 3">
    <name type="scientific">Fusarium zealandicum</name>
    <dbReference type="NCBI Taxonomy" id="1053134"/>
    <lineage>
        <taxon>Eukaryota</taxon>
        <taxon>Fungi</taxon>
        <taxon>Dikarya</taxon>
        <taxon>Ascomycota</taxon>
        <taxon>Pezizomycotina</taxon>
        <taxon>Sordariomycetes</taxon>
        <taxon>Hypocreomycetidae</taxon>
        <taxon>Hypocreales</taxon>
        <taxon>Nectriaceae</taxon>
        <taxon>Fusarium</taxon>
        <taxon>Fusarium staphyleae species complex</taxon>
    </lineage>
</organism>
<feature type="compositionally biased region" description="Polar residues" evidence="1">
    <location>
        <begin position="1"/>
        <end position="10"/>
    </location>
</feature>
<protein>
    <submittedName>
        <fullName evidence="2">Uncharacterized protein</fullName>
    </submittedName>
</protein>
<name>A0A8H4XR60_9HYPO</name>
<dbReference type="Proteomes" id="UP000635477">
    <property type="component" value="Unassembled WGS sequence"/>
</dbReference>
<comment type="caution">
    <text evidence="2">The sequence shown here is derived from an EMBL/GenBank/DDBJ whole genome shotgun (WGS) entry which is preliminary data.</text>
</comment>
<feature type="region of interest" description="Disordered" evidence="1">
    <location>
        <begin position="1"/>
        <end position="20"/>
    </location>
</feature>
<sequence>MASAQQSHANQRYPAIIDPRDMEYPTKARVNNSSISPSTFILAPALASVSDIGPENHLRLLGVFSHRTPRVDLGSRGQILAHLHSALHVLQ</sequence>
<evidence type="ECO:0000256" key="1">
    <source>
        <dbReference type="SAM" id="MobiDB-lite"/>
    </source>
</evidence>
<dbReference type="AlphaFoldDB" id="A0A8H4XR60"/>